<keyword evidence="2" id="KW-1185">Reference proteome</keyword>
<evidence type="ECO:0000313" key="2">
    <source>
        <dbReference type="Proteomes" id="UP000007263"/>
    </source>
</evidence>
<dbReference type="GeneID" id="14006791"/>
<name>E9NID7_9CAUD</name>
<dbReference type="EMBL" id="HQ641380">
    <property type="protein sequence ID" value="ADU79163.1"/>
    <property type="molecule type" value="Genomic_DNA"/>
</dbReference>
<evidence type="ECO:0000313" key="1">
    <source>
        <dbReference type="EMBL" id="ADU79163.1"/>
    </source>
</evidence>
<gene>
    <name evidence="1" type="ORF">EcP1_gp12</name>
</gene>
<reference evidence="1 2" key="1">
    <citation type="submission" date="2010-11" db="EMBL/GenBank/DDBJ databases">
        <title>Complete nucleotide sequence of the bacteriophage EcP1, a new member of the N4-like viruses.</title>
        <authorList>
            <person name="Zhu J."/>
            <person name="Rao X."/>
            <person name="Tan Y."/>
            <person name="Hu Z."/>
            <person name="Xiong K."/>
            <person name="Chen Z."/>
            <person name="Li S."/>
            <person name="Yang J."/>
            <person name="Jin X."/>
            <person name="Chen Y."/>
            <person name="Hu F."/>
        </authorList>
    </citation>
    <scope>NUCLEOTIDE SEQUENCE [LARGE SCALE GENOMIC DNA]</scope>
</reference>
<organism evidence="1 2">
    <name type="scientific">Enterobacter phage EcP1</name>
    <dbReference type="NCBI Taxonomy" id="942016"/>
    <lineage>
        <taxon>Viruses</taxon>
        <taxon>Duplodnaviria</taxon>
        <taxon>Heunggongvirae</taxon>
        <taxon>Uroviricota</taxon>
        <taxon>Caudoviricetes</taxon>
        <taxon>Schitoviridae</taxon>
        <taxon>Eceepunavirus</taxon>
        <taxon>Eceepunavirus EcP1</taxon>
    </lineage>
</organism>
<dbReference type="RefSeq" id="YP_007003135.1">
    <property type="nucleotide sequence ID" value="NC_019485.1"/>
</dbReference>
<proteinExistence type="predicted"/>
<accession>E9NID7</accession>
<sequence length="64" mass="7456">MMYIVAEAQSRWSDDKKCVEHLARKVVQVCRTENEADQCEFLCSQVNPDIKYIVINSHQIGVWV</sequence>
<dbReference type="KEGG" id="vg:14006791"/>
<protein>
    <submittedName>
        <fullName evidence="1">Uncharacterized protein</fullName>
    </submittedName>
</protein>
<dbReference type="Proteomes" id="UP000007263">
    <property type="component" value="Segment"/>
</dbReference>